<dbReference type="SUPFAM" id="SSF57184">
    <property type="entry name" value="Growth factor receptor domain"/>
    <property type="match status" value="1"/>
</dbReference>
<evidence type="ECO:0000313" key="1">
    <source>
        <dbReference type="EMBL" id="KAK6977865.1"/>
    </source>
</evidence>
<keyword evidence="2" id="KW-1185">Reference proteome</keyword>
<proteinExistence type="predicted"/>
<protein>
    <recommendedName>
        <fullName evidence="3">Tyrosine-protein kinase ephrin type A/B receptor-like domain-containing protein</fullName>
    </recommendedName>
</protein>
<reference evidence="1 2" key="1">
    <citation type="journal article" date="2024" name="J Genomics">
        <title>Draft genome sequencing and assembly of Favolaschia claudopus CIRM-BRFM 2984 isolated from oak limbs.</title>
        <authorList>
            <person name="Navarro D."/>
            <person name="Drula E."/>
            <person name="Chaduli D."/>
            <person name="Cazenave R."/>
            <person name="Ahrendt S."/>
            <person name="Wang J."/>
            <person name="Lipzen A."/>
            <person name="Daum C."/>
            <person name="Barry K."/>
            <person name="Grigoriev I.V."/>
            <person name="Favel A."/>
            <person name="Rosso M.N."/>
            <person name="Martin F."/>
        </authorList>
    </citation>
    <scope>NUCLEOTIDE SEQUENCE [LARGE SCALE GENOMIC DNA]</scope>
    <source>
        <strain evidence="1 2">CIRM-BRFM 2984</strain>
    </source>
</reference>
<evidence type="ECO:0000313" key="2">
    <source>
        <dbReference type="Proteomes" id="UP001362999"/>
    </source>
</evidence>
<dbReference type="InterPro" id="IPR006212">
    <property type="entry name" value="Furin_repeat"/>
</dbReference>
<comment type="caution">
    <text evidence="1">The sequence shown here is derived from an EMBL/GenBank/DDBJ whole genome shotgun (WGS) entry which is preliminary data.</text>
</comment>
<name>A0AAV9ZDI5_9AGAR</name>
<dbReference type="AlphaFoldDB" id="A0AAV9ZDI5"/>
<dbReference type="InterPro" id="IPR009030">
    <property type="entry name" value="Growth_fac_rcpt_cys_sf"/>
</dbReference>
<gene>
    <name evidence="1" type="ORF">R3P38DRAFT_2809784</name>
</gene>
<organism evidence="1 2">
    <name type="scientific">Favolaschia claudopus</name>
    <dbReference type="NCBI Taxonomy" id="2862362"/>
    <lineage>
        <taxon>Eukaryota</taxon>
        <taxon>Fungi</taxon>
        <taxon>Dikarya</taxon>
        <taxon>Basidiomycota</taxon>
        <taxon>Agaricomycotina</taxon>
        <taxon>Agaricomycetes</taxon>
        <taxon>Agaricomycetidae</taxon>
        <taxon>Agaricales</taxon>
        <taxon>Marasmiineae</taxon>
        <taxon>Mycenaceae</taxon>
        <taxon>Favolaschia</taxon>
    </lineage>
</organism>
<dbReference type="EMBL" id="JAWWNJ010000164">
    <property type="protein sequence ID" value="KAK6977865.1"/>
    <property type="molecule type" value="Genomic_DNA"/>
</dbReference>
<evidence type="ECO:0008006" key="3">
    <source>
        <dbReference type="Google" id="ProtNLM"/>
    </source>
</evidence>
<sequence length="154" mass="16540">MAPLSSQILSLAVNLLLRHLRDRDGVRPNQCFNCPDGKFKNGGSCTDACPTGFNIPASGYFTGLILFFQTRSRLQQCKACPPDGDYISSNGGCNVACWRANIRDRKTTASRATPGVPPVTALRRPVPAARLAKHGAEILALCQVDIEYSSADGT</sequence>
<dbReference type="Proteomes" id="UP001362999">
    <property type="component" value="Unassembled WGS sequence"/>
</dbReference>
<accession>A0AAV9ZDI5</accession>
<dbReference type="CDD" id="cd00064">
    <property type="entry name" value="FU"/>
    <property type="match status" value="1"/>
</dbReference>